<feature type="transmembrane region" description="Helical" evidence="2">
    <location>
        <begin position="233"/>
        <end position="250"/>
    </location>
</feature>
<keyword evidence="2" id="KW-0812">Transmembrane</keyword>
<dbReference type="AlphaFoldDB" id="A0A6C0BWC3"/>
<dbReference type="EMBL" id="MN739253">
    <property type="protein sequence ID" value="QHS95563.1"/>
    <property type="molecule type" value="Genomic_DNA"/>
</dbReference>
<accession>A0A6C0BWC3</accession>
<protein>
    <submittedName>
        <fullName evidence="3">Uncharacterized protein</fullName>
    </submittedName>
</protein>
<feature type="transmembrane region" description="Helical" evidence="2">
    <location>
        <begin position="180"/>
        <end position="213"/>
    </location>
</feature>
<keyword evidence="2" id="KW-1133">Transmembrane helix</keyword>
<feature type="transmembrane region" description="Helical" evidence="2">
    <location>
        <begin position="34"/>
        <end position="55"/>
    </location>
</feature>
<feature type="transmembrane region" description="Helical" evidence="2">
    <location>
        <begin position="256"/>
        <end position="274"/>
    </location>
</feature>
<keyword evidence="2" id="KW-0472">Membrane</keyword>
<organism evidence="3">
    <name type="scientific">viral metagenome</name>
    <dbReference type="NCBI Taxonomy" id="1070528"/>
    <lineage>
        <taxon>unclassified sequences</taxon>
        <taxon>metagenomes</taxon>
        <taxon>organismal metagenomes</taxon>
    </lineage>
</organism>
<sequence>MSSTQDKTSMNNLRERKDAGGEKVPNYPNFFKNLLIIIVYVLIWAVLSSNLIYLLHFPALGKSLPHDPLQLPYSDAKLGGAPSIHGDHGGINSMFDSYKFDYGWPYNLKESNFVGSWFGEMMATSWSSSRGLLYKTFELIKNLDERVLLVIGGPLMALAIFISTGVGFFSTIYGSLQLNLLSIILTICLFLIVLIIGWFNGMIMTLMLMMFLFVKPLISKEGQDTLKYHLANYSHFIAMAIGIFATINAFDNLDASVAGGMLVALIALIVKSVFF</sequence>
<feature type="region of interest" description="Disordered" evidence="1">
    <location>
        <begin position="1"/>
        <end position="20"/>
    </location>
</feature>
<proteinExistence type="predicted"/>
<reference evidence="3" key="1">
    <citation type="journal article" date="2020" name="Nature">
        <title>Giant virus diversity and host interactions through global metagenomics.</title>
        <authorList>
            <person name="Schulz F."/>
            <person name="Roux S."/>
            <person name="Paez-Espino D."/>
            <person name="Jungbluth S."/>
            <person name="Walsh D.A."/>
            <person name="Denef V.J."/>
            <person name="McMahon K.D."/>
            <person name="Konstantinidis K.T."/>
            <person name="Eloe-Fadrosh E.A."/>
            <person name="Kyrpides N.C."/>
            <person name="Woyke T."/>
        </authorList>
    </citation>
    <scope>NUCLEOTIDE SEQUENCE</scope>
    <source>
        <strain evidence="3">GVMAG-M-3300018868-6</strain>
    </source>
</reference>
<evidence type="ECO:0000256" key="1">
    <source>
        <dbReference type="SAM" id="MobiDB-lite"/>
    </source>
</evidence>
<evidence type="ECO:0000313" key="3">
    <source>
        <dbReference type="EMBL" id="QHS95563.1"/>
    </source>
</evidence>
<name>A0A6C0BWC3_9ZZZZ</name>
<evidence type="ECO:0000256" key="2">
    <source>
        <dbReference type="SAM" id="Phobius"/>
    </source>
</evidence>
<feature type="transmembrane region" description="Helical" evidence="2">
    <location>
        <begin position="147"/>
        <end position="174"/>
    </location>
</feature>
<feature type="compositionally biased region" description="Polar residues" evidence="1">
    <location>
        <begin position="1"/>
        <end position="12"/>
    </location>
</feature>